<dbReference type="AlphaFoldDB" id="A0A158JT73"/>
<reference evidence="1" key="1">
    <citation type="submission" date="2016-01" db="EMBL/GenBank/DDBJ databases">
        <authorList>
            <person name="Peeters C."/>
        </authorList>
    </citation>
    <scope>NUCLEOTIDE SEQUENCE [LARGE SCALE GENOMIC DNA]</scope>
    <source>
        <strain evidence="1">LMG 29317</strain>
    </source>
</reference>
<proteinExistence type="predicted"/>
<evidence type="ECO:0000313" key="2">
    <source>
        <dbReference type="Proteomes" id="UP000055019"/>
    </source>
</evidence>
<organism evidence="1 2">
    <name type="scientific">Caballeronia arvi</name>
    <dbReference type="NCBI Taxonomy" id="1777135"/>
    <lineage>
        <taxon>Bacteria</taxon>
        <taxon>Pseudomonadati</taxon>
        <taxon>Pseudomonadota</taxon>
        <taxon>Betaproteobacteria</taxon>
        <taxon>Burkholderiales</taxon>
        <taxon>Burkholderiaceae</taxon>
        <taxon>Caballeronia</taxon>
    </lineage>
</organism>
<name>A0A158JT73_9BURK</name>
<evidence type="ECO:0000313" key="1">
    <source>
        <dbReference type="EMBL" id="SAL71639.1"/>
    </source>
</evidence>
<protein>
    <submittedName>
        <fullName evidence="1">Uncharacterized protein</fullName>
    </submittedName>
</protein>
<comment type="caution">
    <text evidence="1">The sequence shown here is derived from an EMBL/GenBank/DDBJ whole genome shotgun (WGS) entry which is preliminary data.</text>
</comment>
<keyword evidence="2" id="KW-1185">Reference proteome</keyword>
<dbReference type="Proteomes" id="UP000055019">
    <property type="component" value="Unassembled WGS sequence"/>
</dbReference>
<accession>A0A158JT73</accession>
<sequence>MRCYYFLPLRLLSLSDMDNTDVFERMRERVERQIEQRQAELLPFHEYVFSLEKAGYDSAAARYVLECMKQELIKWQDVEAGINAFAPDVRNRARA</sequence>
<gene>
    <name evidence="1" type="ORF">AWB74_04236</name>
</gene>
<dbReference type="EMBL" id="FCOM02000019">
    <property type="protein sequence ID" value="SAL71639.1"/>
    <property type="molecule type" value="Genomic_DNA"/>
</dbReference>